<dbReference type="InterPro" id="IPR052709">
    <property type="entry name" value="Transposase-MT_Hybrid"/>
</dbReference>
<keyword evidence="2" id="KW-1185">Reference proteome</keyword>
<proteinExistence type="predicted"/>
<dbReference type="Gene3D" id="3.30.420.10">
    <property type="entry name" value="Ribonuclease H-like superfamily/Ribonuclease H"/>
    <property type="match status" value="1"/>
</dbReference>
<dbReference type="InterPro" id="IPR036397">
    <property type="entry name" value="RNaseH_sf"/>
</dbReference>
<dbReference type="AlphaFoldDB" id="A0A4C1SDP8"/>
<evidence type="ECO:0000313" key="2">
    <source>
        <dbReference type="Proteomes" id="UP000299102"/>
    </source>
</evidence>
<dbReference type="Proteomes" id="UP000299102">
    <property type="component" value="Unassembled WGS sequence"/>
</dbReference>
<sequence>MTVDLREIRPCTETIEDNINDVQRIIETDERVTYQQIRTSLCIGTNKLYNILHEYLTVRKLCARWIPYNLNEVQKLRLVNWCREIIQLFAGGDSDPVYDMITSDEIWVYCYKPETKKRSAQWMF</sequence>
<reference evidence="1 2" key="1">
    <citation type="journal article" date="2019" name="Commun. Biol.">
        <title>The bagworm genome reveals a unique fibroin gene that provides high tensile strength.</title>
        <authorList>
            <person name="Kono N."/>
            <person name="Nakamura H."/>
            <person name="Ohtoshi R."/>
            <person name="Tomita M."/>
            <person name="Numata K."/>
            <person name="Arakawa K."/>
        </authorList>
    </citation>
    <scope>NUCLEOTIDE SEQUENCE [LARGE SCALE GENOMIC DNA]</scope>
</reference>
<organism evidence="1 2">
    <name type="scientific">Eumeta variegata</name>
    <name type="common">Bagworm moth</name>
    <name type="synonym">Eumeta japonica</name>
    <dbReference type="NCBI Taxonomy" id="151549"/>
    <lineage>
        <taxon>Eukaryota</taxon>
        <taxon>Metazoa</taxon>
        <taxon>Ecdysozoa</taxon>
        <taxon>Arthropoda</taxon>
        <taxon>Hexapoda</taxon>
        <taxon>Insecta</taxon>
        <taxon>Pterygota</taxon>
        <taxon>Neoptera</taxon>
        <taxon>Endopterygota</taxon>
        <taxon>Lepidoptera</taxon>
        <taxon>Glossata</taxon>
        <taxon>Ditrysia</taxon>
        <taxon>Tineoidea</taxon>
        <taxon>Psychidae</taxon>
        <taxon>Oiketicinae</taxon>
        <taxon>Eumeta</taxon>
    </lineage>
</organism>
<dbReference type="STRING" id="151549.A0A4C1SDP8"/>
<dbReference type="GO" id="GO:0003676">
    <property type="term" value="F:nucleic acid binding"/>
    <property type="evidence" value="ECO:0007669"/>
    <property type="project" value="InterPro"/>
</dbReference>
<protein>
    <submittedName>
        <fullName evidence="1">Mariner Mos1 transposase</fullName>
    </submittedName>
</protein>
<dbReference type="PANTHER" id="PTHR46060:SF1">
    <property type="entry name" value="MARINER MOS1 TRANSPOSASE-LIKE PROTEIN"/>
    <property type="match status" value="1"/>
</dbReference>
<comment type="caution">
    <text evidence="1">The sequence shown here is derived from an EMBL/GenBank/DDBJ whole genome shotgun (WGS) entry which is preliminary data.</text>
</comment>
<accession>A0A4C1SDP8</accession>
<dbReference type="PANTHER" id="PTHR46060">
    <property type="entry name" value="MARINER MOS1 TRANSPOSASE-LIKE PROTEIN"/>
    <property type="match status" value="1"/>
</dbReference>
<name>A0A4C1SDP8_EUMVA</name>
<gene>
    <name evidence="1" type="ORF">EVAR_71106_1</name>
</gene>
<dbReference type="OrthoDB" id="10017160at2759"/>
<evidence type="ECO:0000313" key="1">
    <source>
        <dbReference type="EMBL" id="GBO99486.1"/>
    </source>
</evidence>
<dbReference type="EMBL" id="BGZK01003280">
    <property type="protein sequence ID" value="GBO99486.1"/>
    <property type="molecule type" value="Genomic_DNA"/>
</dbReference>